<dbReference type="CDD" id="cd02440">
    <property type="entry name" value="AdoMet_MTases"/>
    <property type="match status" value="1"/>
</dbReference>
<dbReference type="Proteomes" id="UP000199103">
    <property type="component" value="Chromosome I"/>
</dbReference>
<proteinExistence type="predicted"/>
<sequence>MNGAARPCDVISAAVNDTASDDPFDDPRVAALYDLDNPPGDDHAHFRAVADRVAARVIVDLGCGTGSLTVSLVGDGRTVYGIDPAASMLDVARTRAGGDRVHWQQGDATALAALVTDGTVDLVTMTGNVAQHIIGAAWPETLAAITRALRPGGLVAFETRNPAAREWDTWTRDNTYGSRDTAEGRLTEWLDGTTLDDVVVSFTAHNVWESTGEHQALVNRLQFRTRDELTRDLEAAELTPTMINGGWHGEPVTDSSRLFVVTATKS</sequence>
<evidence type="ECO:0000256" key="1">
    <source>
        <dbReference type="ARBA" id="ARBA00022603"/>
    </source>
</evidence>
<dbReference type="EMBL" id="LT629772">
    <property type="protein sequence ID" value="SDS48644.1"/>
    <property type="molecule type" value="Genomic_DNA"/>
</dbReference>
<name>A0A1H1SKT5_9ACTN</name>
<dbReference type="Gene3D" id="3.40.50.150">
    <property type="entry name" value="Vaccinia Virus protein VP39"/>
    <property type="match status" value="1"/>
</dbReference>
<dbReference type="InterPro" id="IPR041698">
    <property type="entry name" value="Methyltransf_25"/>
</dbReference>
<dbReference type="PANTHER" id="PTHR43861">
    <property type="entry name" value="TRANS-ACONITATE 2-METHYLTRANSFERASE-RELATED"/>
    <property type="match status" value="1"/>
</dbReference>
<dbReference type="GO" id="GO:0008168">
    <property type="term" value="F:methyltransferase activity"/>
    <property type="evidence" value="ECO:0007669"/>
    <property type="project" value="UniProtKB-KW"/>
</dbReference>
<evidence type="ECO:0000313" key="5">
    <source>
        <dbReference type="Proteomes" id="UP000199103"/>
    </source>
</evidence>
<accession>A0A1H1SKT5</accession>
<dbReference type="Pfam" id="PF13649">
    <property type="entry name" value="Methyltransf_25"/>
    <property type="match status" value="1"/>
</dbReference>
<dbReference type="PANTHER" id="PTHR43861:SF1">
    <property type="entry name" value="TRANS-ACONITATE 2-METHYLTRANSFERASE"/>
    <property type="match status" value="1"/>
</dbReference>
<gene>
    <name evidence="4" type="ORF">SAMN04489812_2054</name>
</gene>
<dbReference type="InterPro" id="IPR029063">
    <property type="entry name" value="SAM-dependent_MTases_sf"/>
</dbReference>
<evidence type="ECO:0000313" key="4">
    <source>
        <dbReference type="EMBL" id="SDS48644.1"/>
    </source>
</evidence>
<keyword evidence="2 4" id="KW-0808">Transferase</keyword>
<dbReference type="SUPFAM" id="SSF53335">
    <property type="entry name" value="S-adenosyl-L-methionine-dependent methyltransferases"/>
    <property type="match status" value="1"/>
</dbReference>
<dbReference type="AlphaFoldDB" id="A0A1H1SKT5"/>
<reference evidence="4 5" key="1">
    <citation type="submission" date="2016-10" db="EMBL/GenBank/DDBJ databases">
        <authorList>
            <person name="de Groot N.N."/>
        </authorList>
    </citation>
    <scope>NUCLEOTIDE SEQUENCE [LARGE SCALE GENOMIC DNA]</scope>
    <source>
        <strain evidence="4 5">DSM 21800</strain>
    </source>
</reference>
<feature type="domain" description="Methyltransferase" evidence="3">
    <location>
        <begin position="58"/>
        <end position="153"/>
    </location>
</feature>
<organism evidence="4 5">
    <name type="scientific">Microlunatus soli</name>
    <dbReference type="NCBI Taxonomy" id="630515"/>
    <lineage>
        <taxon>Bacteria</taxon>
        <taxon>Bacillati</taxon>
        <taxon>Actinomycetota</taxon>
        <taxon>Actinomycetes</taxon>
        <taxon>Propionibacteriales</taxon>
        <taxon>Propionibacteriaceae</taxon>
        <taxon>Microlunatus</taxon>
    </lineage>
</organism>
<evidence type="ECO:0000256" key="2">
    <source>
        <dbReference type="ARBA" id="ARBA00022679"/>
    </source>
</evidence>
<keyword evidence="5" id="KW-1185">Reference proteome</keyword>
<keyword evidence="1 4" id="KW-0489">Methyltransferase</keyword>
<evidence type="ECO:0000259" key="3">
    <source>
        <dbReference type="Pfam" id="PF13649"/>
    </source>
</evidence>
<protein>
    <submittedName>
        <fullName evidence="4">Methyltransferase domain-containing protein</fullName>
    </submittedName>
</protein>
<dbReference type="GO" id="GO:0032259">
    <property type="term" value="P:methylation"/>
    <property type="evidence" value="ECO:0007669"/>
    <property type="project" value="UniProtKB-KW"/>
</dbReference>
<dbReference type="STRING" id="630515.SAMN04489812_2054"/>